<dbReference type="SUPFAM" id="SSF52021">
    <property type="entry name" value="Carbamoyl phosphate synthetase, small subunit N-terminal domain"/>
    <property type="match status" value="1"/>
</dbReference>
<accession>A0ABU5GAG5</accession>
<dbReference type="SMART" id="SM01097">
    <property type="entry name" value="CPSase_sm_chain"/>
    <property type="match status" value="1"/>
</dbReference>
<evidence type="ECO:0000259" key="1">
    <source>
        <dbReference type="SMART" id="SM01097"/>
    </source>
</evidence>
<keyword evidence="3" id="KW-1185">Reference proteome</keyword>
<dbReference type="Pfam" id="PF00988">
    <property type="entry name" value="CPSase_sm_chain"/>
    <property type="match status" value="1"/>
</dbReference>
<dbReference type="InterPro" id="IPR036480">
    <property type="entry name" value="CarbP_synth_ssu_N_sf"/>
</dbReference>
<name>A0ABU5GAG5_9ACTO</name>
<proteinExistence type="predicted"/>
<dbReference type="RefSeq" id="WP_320755233.1">
    <property type="nucleotide sequence ID" value="NZ_JAWNGA010000007.1"/>
</dbReference>
<organism evidence="2 3">
    <name type="scientific">Actinotignum urinale</name>
    <dbReference type="NCBI Taxonomy" id="190146"/>
    <lineage>
        <taxon>Bacteria</taxon>
        <taxon>Bacillati</taxon>
        <taxon>Actinomycetota</taxon>
        <taxon>Actinomycetes</taxon>
        <taxon>Actinomycetales</taxon>
        <taxon>Actinomycetaceae</taxon>
        <taxon>Actinotignum</taxon>
    </lineage>
</organism>
<dbReference type="Gene3D" id="3.50.30.20">
    <property type="entry name" value="Carbamoyl-phosphate synthase small subunit, N-terminal domain"/>
    <property type="match status" value="1"/>
</dbReference>
<dbReference type="Proteomes" id="UP001275049">
    <property type="component" value="Unassembled WGS sequence"/>
</dbReference>
<dbReference type="EMBL" id="JAWNGA010000007">
    <property type="protein sequence ID" value="MDY5133106.1"/>
    <property type="molecule type" value="Genomic_DNA"/>
</dbReference>
<evidence type="ECO:0000313" key="3">
    <source>
        <dbReference type="Proteomes" id="UP001275049"/>
    </source>
</evidence>
<feature type="domain" description="Carbamoyl-phosphate synthase small subunit N-terminal" evidence="1">
    <location>
        <begin position="31"/>
        <end position="159"/>
    </location>
</feature>
<sequence length="172" mass="18831">MVIPCSSFLFIMVNVVMFIKHMFEERMMPVDTALLILEDGTIFHGTPYAQRGRSSGVLFGTTAAFGYQELLTSQDVTGKIVLFTTPHIGNTGVLDLGEDSQYTAAGVIIRDPIARGSHYQKTGELEEALKNAGVVGIQQVDTRAIMRKIRDTPQTATILSGEDAHNYLVVHS</sequence>
<protein>
    <submittedName>
        <fullName evidence="2">Carbamoyl-phosphate synthase domain-containing protein</fullName>
    </submittedName>
</protein>
<evidence type="ECO:0000313" key="2">
    <source>
        <dbReference type="EMBL" id="MDY5133106.1"/>
    </source>
</evidence>
<dbReference type="InterPro" id="IPR002474">
    <property type="entry name" value="CarbamoylP_synth_ssu_N"/>
</dbReference>
<reference evidence="2 3" key="1">
    <citation type="submission" date="2023-10" db="EMBL/GenBank/DDBJ databases">
        <title>Whole Genome based description of the genera Actinobaculum and Actinotignum reveals a complex phylogenetic relationship within the species included in the genus Actinotignum.</title>
        <authorList>
            <person name="Jensen C.S."/>
            <person name="Dargis R."/>
            <person name="Kemp M."/>
            <person name="Christensen J.J."/>
        </authorList>
    </citation>
    <scope>NUCLEOTIDE SEQUENCE [LARGE SCALE GENOMIC DNA]</scope>
    <source>
        <strain evidence="2 3">SLA_B974</strain>
    </source>
</reference>
<comment type="caution">
    <text evidence="2">The sequence shown here is derived from an EMBL/GenBank/DDBJ whole genome shotgun (WGS) entry which is preliminary data.</text>
</comment>
<gene>
    <name evidence="2" type="ORF">R6G86_05030</name>
</gene>